<feature type="domain" description="AMP-binding enzyme C-terminal" evidence="5">
    <location>
        <begin position="486"/>
        <end position="562"/>
    </location>
</feature>
<protein>
    <submittedName>
        <fullName evidence="6">Putative 2,3-dihydroxybenzoate-AMP ligase</fullName>
    </submittedName>
</protein>
<evidence type="ECO:0000313" key="6">
    <source>
        <dbReference type="EMBL" id="GAB90683.1"/>
    </source>
</evidence>
<proteinExistence type="inferred from homology"/>
<dbReference type="eggNOG" id="COG1021">
    <property type="taxonomic scope" value="Bacteria"/>
</dbReference>
<dbReference type="Gene3D" id="3.30.300.30">
    <property type="match status" value="1"/>
</dbReference>
<dbReference type="STRING" id="1108045.GORHZ_115_00370"/>
<comment type="caution">
    <text evidence="6">The sequence shown here is derived from an EMBL/GenBank/DDBJ whole genome shotgun (WGS) entry which is preliminary data.</text>
</comment>
<feature type="domain" description="AMP-dependent synthetase/ligase" evidence="4">
    <location>
        <begin position="51"/>
        <end position="432"/>
    </location>
</feature>
<accession>K6V3L5</accession>
<keyword evidence="7" id="KW-1185">Reference proteome</keyword>
<dbReference type="Proteomes" id="UP000008363">
    <property type="component" value="Unassembled WGS sequence"/>
</dbReference>
<evidence type="ECO:0000256" key="2">
    <source>
        <dbReference type="ARBA" id="ARBA00022598"/>
    </source>
</evidence>
<evidence type="ECO:0000259" key="4">
    <source>
        <dbReference type="Pfam" id="PF00501"/>
    </source>
</evidence>
<reference evidence="6 7" key="1">
    <citation type="submission" date="2012-08" db="EMBL/GenBank/DDBJ databases">
        <title>Whole genome shotgun sequence of Gordonia rhizosphera NBRC 16068.</title>
        <authorList>
            <person name="Takarada H."/>
            <person name="Isaki S."/>
            <person name="Hosoyama A."/>
            <person name="Tsuchikane K."/>
            <person name="Katsumata H."/>
            <person name="Baba S."/>
            <person name="Ohji S."/>
            <person name="Yamazaki S."/>
            <person name="Fujita N."/>
        </authorList>
    </citation>
    <scope>NUCLEOTIDE SEQUENCE [LARGE SCALE GENOMIC DNA]</scope>
    <source>
        <strain evidence="6 7">NBRC 16068</strain>
    </source>
</reference>
<dbReference type="PROSITE" id="PS00455">
    <property type="entry name" value="AMP_BINDING"/>
    <property type="match status" value="1"/>
</dbReference>
<evidence type="ECO:0000259" key="5">
    <source>
        <dbReference type="Pfam" id="PF13193"/>
    </source>
</evidence>
<dbReference type="SUPFAM" id="SSF56801">
    <property type="entry name" value="Acetyl-CoA synthetase-like"/>
    <property type="match status" value="1"/>
</dbReference>
<sequence>MTSTDTHLPGAGHGALSDGDGRLVRYPPDRVATYLADGAWRREPLGRSFHNIATRFPDRPAVITAHAAMTYAELDARTDRVAAGLIGLGLEVGDPVIFQLTNRLDTVVAWYGCVKAGLIPVATLAAHRRHEISDISRKIGAVAHIVEAGGSFDLIGFALGHGVGHPTMRHVITVGAPAPEALSITGTGGGAAPAESRLESLGVDVGDSVARQLVEQIERHITPTDVVAFQLSGGTTGTPKVIPRLHGEYWNNALWYAQSLGWTEDTRVAHLIPIIHNAGISCGLHAAHSVGACLVLATADARSAFALMDRSRATDVLIGHGHYQALELPEFDRARVHLRTVVLSGAKVGAELFARADSGDGRRAVQLFGMSEGLFTVTPRDAPARARQTTVGTPIADDDEIRILEPGSETPVPDEQIGELCCRGPYTIRGYFDAADHNAIAFTSEGFYRTGDLAKMTVIDGVRYLSIEGRIKDVINRGGEKVNAGEIELLLVRHPAVATAAVVAMPDVRLGEKACAYLVPTDNERLTLRDIQDHLAGLGVAKYKWPERIEWLSELPQTNVGKVDKKRLRRDIETKVIDENVALTDEDRTS</sequence>
<dbReference type="InterPro" id="IPR025110">
    <property type="entry name" value="AMP-bd_C"/>
</dbReference>
<dbReference type="InterPro" id="IPR045851">
    <property type="entry name" value="AMP-bd_C_sf"/>
</dbReference>
<dbReference type="Gene3D" id="3.40.50.12780">
    <property type="entry name" value="N-terminal domain of ligase-like"/>
    <property type="match status" value="1"/>
</dbReference>
<dbReference type="OrthoDB" id="9803968at2"/>
<dbReference type="RefSeq" id="WP_006333696.1">
    <property type="nucleotide sequence ID" value="NZ_BAHC01000115.1"/>
</dbReference>
<gene>
    <name evidence="6" type="ORF">GORHZ_115_00370</name>
</gene>
<organism evidence="6 7">
    <name type="scientific">Gordonia rhizosphera NBRC 16068</name>
    <dbReference type="NCBI Taxonomy" id="1108045"/>
    <lineage>
        <taxon>Bacteria</taxon>
        <taxon>Bacillati</taxon>
        <taxon>Actinomycetota</taxon>
        <taxon>Actinomycetes</taxon>
        <taxon>Mycobacteriales</taxon>
        <taxon>Gordoniaceae</taxon>
        <taxon>Gordonia</taxon>
    </lineage>
</organism>
<evidence type="ECO:0000256" key="1">
    <source>
        <dbReference type="ARBA" id="ARBA00006432"/>
    </source>
</evidence>
<feature type="region of interest" description="Disordered" evidence="3">
    <location>
        <begin position="1"/>
        <end position="21"/>
    </location>
</feature>
<dbReference type="GO" id="GO:0031956">
    <property type="term" value="F:medium-chain fatty acid-CoA ligase activity"/>
    <property type="evidence" value="ECO:0007669"/>
    <property type="project" value="TreeGrafter"/>
</dbReference>
<evidence type="ECO:0000313" key="7">
    <source>
        <dbReference type="Proteomes" id="UP000008363"/>
    </source>
</evidence>
<dbReference type="InterPro" id="IPR042099">
    <property type="entry name" value="ANL_N_sf"/>
</dbReference>
<keyword evidence="2 6" id="KW-0436">Ligase</keyword>
<dbReference type="AlphaFoldDB" id="K6V3L5"/>
<comment type="similarity">
    <text evidence="1">Belongs to the ATP-dependent AMP-binding enzyme family.</text>
</comment>
<name>K6V3L5_9ACTN</name>
<dbReference type="Pfam" id="PF13193">
    <property type="entry name" value="AMP-binding_C"/>
    <property type="match status" value="1"/>
</dbReference>
<dbReference type="EMBL" id="BAHC01000115">
    <property type="protein sequence ID" value="GAB90683.1"/>
    <property type="molecule type" value="Genomic_DNA"/>
</dbReference>
<evidence type="ECO:0000256" key="3">
    <source>
        <dbReference type="SAM" id="MobiDB-lite"/>
    </source>
</evidence>
<dbReference type="GO" id="GO:0006631">
    <property type="term" value="P:fatty acid metabolic process"/>
    <property type="evidence" value="ECO:0007669"/>
    <property type="project" value="TreeGrafter"/>
</dbReference>
<dbReference type="InterPro" id="IPR000873">
    <property type="entry name" value="AMP-dep_synth/lig_dom"/>
</dbReference>
<dbReference type="PANTHER" id="PTHR43201:SF5">
    <property type="entry name" value="MEDIUM-CHAIN ACYL-COA LIGASE ACSF2, MITOCHONDRIAL"/>
    <property type="match status" value="1"/>
</dbReference>
<dbReference type="InterPro" id="IPR020845">
    <property type="entry name" value="AMP-binding_CS"/>
</dbReference>
<dbReference type="PANTHER" id="PTHR43201">
    <property type="entry name" value="ACYL-COA SYNTHETASE"/>
    <property type="match status" value="1"/>
</dbReference>
<dbReference type="Pfam" id="PF00501">
    <property type="entry name" value="AMP-binding"/>
    <property type="match status" value="1"/>
</dbReference>